<protein>
    <recommendedName>
        <fullName evidence="4">Protein kinase domain-containing protein</fullName>
    </recommendedName>
</protein>
<sequence length="535" mass="60245">MQSLEADRVDACVELTNLIRTTLIFIRDVTKGRADCNESTIVLDHTLSFLDTFVDLCFDETGGILRDVRVHQRLTRDVEEICFTLNKSLASHREAWRYIGRTSTPSTEGTAPEVGSRQRAASLGPQHDRRKWRDEIKERSQLWRERAQPRVSDVLFGPDEMQTLVSSCLTSISCLRQTLEITCLVLGPPTADYWTSTQAATLGIKTALERQYRAGATPSSSYKALPGRIRESINDMQPPVSLIKTVYTDGTEEVDVLVEPRLDADTPIEFMCHLTWLLQAPAQPTVVSNLHNHHTYELSALPCIGFIDDPANTRTLILYRSPQSSPWASSPPSLHDLISKGDYAKLSLGRRFLAARTLAATLLEAHSSGWIHGNVQSRSIVMLPHDLNDTELSPSFVGWGVLQAAEATYYLLEPNLYRHHNRFGRASSECTSGHDIYSLGVVLLEIGIWKTMAKLFERRLEKSPRFDFTQQESLSSRIHNATLDWARSIEIERAMGKKYAQVVLRCLTWHQKDSVEGLIEFRKQVVDALTAGSRI</sequence>
<dbReference type="Gene3D" id="1.10.510.10">
    <property type="entry name" value="Transferase(Phosphotransferase) domain 1"/>
    <property type="match status" value="1"/>
</dbReference>
<dbReference type="PANTHER" id="PTHR37542:SF3">
    <property type="entry name" value="PRION-INHIBITION AND PROPAGATION HELO DOMAIN-CONTAINING PROTEIN"/>
    <property type="match status" value="1"/>
</dbReference>
<organism evidence="2 3">
    <name type="scientific">Plenodomus tracheiphilus IPT5</name>
    <dbReference type="NCBI Taxonomy" id="1408161"/>
    <lineage>
        <taxon>Eukaryota</taxon>
        <taxon>Fungi</taxon>
        <taxon>Dikarya</taxon>
        <taxon>Ascomycota</taxon>
        <taxon>Pezizomycotina</taxon>
        <taxon>Dothideomycetes</taxon>
        <taxon>Pleosporomycetidae</taxon>
        <taxon>Pleosporales</taxon>
        <taxon>Pleosporineae</taxon>
        <taxon>Leptosphaeriaceae</taxon>
        <taxon>Plenodomus</taxon>
    </lineage>
</organism>
<dbReference type="EMBL" id="MU006307">
    <property type="protein sequence ID" value="KAF2850333.1"/>
    <property type="molecule type" value="Genomic_DNA"/>
</dbReference>
<evidence type="ECO:0008006" key="4">
    <source>
        <dbReference type="Google" id="ProtNLM"/>
    </source>
</evidence>
<evidence type="ECO:0000313" key="3">
    <source>
        <dbReference type="Proteomes" id="UP000799423"/>
    </source>
</evidence>
<reference evidence="2" key="1">
    <citation type="submission" date="2020-01" db="EMBL/GenBank/DDBJ databases">
        <authorList>
            <consortium name="DOE Joint Genome Institute"/>
            <person name="Haridas S."/>
            <person name="Albert R."/>
            <person name="Binder M."/>
            <person name="Bloem J."/>
            <person name="Labutti K."/>
            <person name="Salamov A."/>
            <person name="Andreopoulos B."/>
            <person name="Baker S.E."/>
            <person name="Barry K."/>
            <person name="Bills G."/>
            <person name="Bluhm B.H."/>
            <person name="Cannon C."/>
            <person name="Castanera R."/>
            <person name="Culley D.E."/>
            <person name="Daum C."/>
            <person name="Ezra D."/>
            <person name="Gonzalez J.B."/>
            <person name="Henrissat B."/>
            <person name="Kuo A."/>
            <person name="Liang C."/>
            <person name="Lipzen A."/>
            <person name="Lutzoni F."/>
            <person name="Magnuson J."/>
            <person name="Mondo S."/>
            <person name="Nolan M."/>
            <person name="Ohm R."/>
            <person name="Pangilinan J."/>
            <person name="Park H.-J."/>
            <person name="Ramirez L."/>
            <person name="Alfaro M."/>
            <person name="Sun H."/>
            <person name="Tritt A."/>
            <person name="Yoshinaga Y."/>
            <person name="Zwiers L.-H."/>
            <person name="Turgeon B.G."/>
            <person name="Goodwin S.B."/>
            <person name="Spatafora J.W."/>
            <person name="Crous P.W."/>
            <person name="Grigoriev I.V."/>
        </authorList>
    </citation>
    <scope>NUCLEOTIDE SEQUENCE</scope>
    <source>
        <strain evidence="2">IPT5</strain>
    </source>
</reference>
<dbReference type="Proteomes" id="UP000799423">
    <property type="component" value="Unassembled WGS sequence"/>
</dbReference>
<feature type="region of interest" description="Disordered" evidence="1">
    <location>
        <begin position="102"/>
        <end position="129"/>
    </location>
</feature>
<keyword evidence="3" id="KW-1185">Reference proteome</keyword>
<accession>A0A6A7B4S7</accession>
<proteinExistence type="predicted"/>
<gene>
    <name evidence="2" type="ORF">T440DRAFT_508131</name>
</gene>
<dbReference type="InterPro" id="IPR011009">
    <property type="entry name" value="Kinase-like_dom_sf"/>
</dbReference>
<evidence type="ECO:0000313" key="2">
    <source>
        <dbReference type="EMBL" id="KAF2850333.1"/>
    </source>
</evidence>
<dbReference type="AlphaFoldDB" id="A0A6A7B4S7"/>
<dbReference type="OrthoDB" id="1911848at2759"/>
<dbReference type="PANTHER" id="PTHR37542">
    <property type="entry name" value="HELO DOMAIN-CONTAINING PROTEIN-RELATED"/>
    <property type="match status" value="1"/>
</dbReference>
<dbReference type="SUPFAM" id="SSF56112">
    <property type="entry name" value="Protein kinase-like (PK-like)"/>
    <property type="match status" value="1"/>
</dbReference>
<name>A0A6A7B4S7_9PLEO</name>
<evidence type="ECO:0000256" key="1">
    <source>
        <dbReference type="SAM" id="MobiDB-lite"/>
    </source>
</evidence>